<dbReference type="Gene3D" id="3.40.50.1110">
    <property type="entry name" value="SGNH hydrolase"/>
    <property type="match status" value="1"/>
</dbReference>
<accession>A0A3B5XW94</accession>
<dbReference type="InterPro" id="IPR036514">
    <property type="entry name" value="SGNH_hydro_sf"/>
</dbReference>
<keyword evidence="2" id="KW-0732">Signal</keyword>
<evidence type="ECO:0008006" key="7">
    <source>
        <dbReference type="Google" id="ProtNLM"/>
    </source>
</evidence>
<dbReference type="SMR" id="A0A3B5XW94"/>
<evidence type="ECO:0000256" key="4">
    <source>
        <dbReference type="ARBA" id="ARBA00023180"/>
    </source>
</evidence>
<dbReference type="CDD" id="cd01837">
    <property type="entry name" value="SGNH_plant_lipase_like"/>
    <property type="match status" value="1"/>
</dbReference>
<dbReference type="OMA" id="WFKNVSQ"/>
<dbReference type="EnsemblPlants" id="TraesCS1A02G109000.1">
    <property type="protein sequence ID" value="TraesCS1A02G109000.1"/>
    <property type="gene ID" value="TraesCS1A02G109000"/>
</dbReference>
<keyword evidence="6" id="KW-1185">Reference proteome</keyword>
<evidence type="ECO:0000256" key="1">
    <source>
        <dbReference type="ARBA" id="ARBA00008668"/>
    </source>
</evidence>
<protein>
    <recommendedName>
        <fullName evidence="7">GDSL esterase/lipase</fullName>
    </recommendedName>
</protein>
<keyword evidence="3" id="KW-0378">Hydrolase</keyword>
<name>A0A3B5XW94_WHEAT</name>
<dbReference type="PANTHER" id="PTHR22835:SF166">
    <property type="entry name" value="GDSL-LIKE LIPASE_ACYLHYDROLASE FAMILY PROTEIN, EXPRESSED"/>
    <property type="match status" value="1"/>
</dbReference>
<dbReference type="Gramene" id="TraesWEE_scaffold_159918_01G000100.1">
    <property type="protein sequence ID" value="TraesWEE_scaffold_159918_01G000100.1"/>
    <property type="gene ID" value="TraesWEE_scaffold_159918_01G000100"/>
</dbReference>
<dbReference type="Gramene" id="TraesCLE_scaffold_136124_01G000100.1">
    <property type="protein sequence ID" value="TraesCLE_scaffold_136124_01G000100.1"/>
    <property type="gene ID" value="TraesCLE_scaffold_136124_01G000100"/>
</dbReference>
<dbReference type="InterPro" id="IPR001087">
    <property type="entry name" value="GDSL"/>
</dbReference>
<dbReference type="OrthoDB" id="1600564at2759"/>
<reference evidence="5" key="2">
    <citation type="submission" date="2018-10" db="UniProtKB">
        <authorList>
            <consortium name="EnsemblPlants"/>
        </authorList>
    </citation>
    <scope>IDENTIFICATION</scope>
</reference>
<evidence type="ECO:0000256" key="2">
    <source>
        <dbReference type="ARBA" id="ARBA00022729"/>
    </source>
</evidence>
<dbReference type="Gramene" id="TraesCS1A03G0263700.1">
    <property type="protein sequence ID" value="TraesCS1A03G0263700.1.CDS"/>
    <property type="gene ID" value="TraesCS1A03G0263700"/>
</dbReference>
<evidence type="ECO:0000313" key="6">
    <source>
        <dbReference type="Proteomes" id="UP000019116"/>
    </source>
</evidence>
<dbReference type="Pfam" id="PF00657">
    <property type="entry name" value="Lipase_GDSL"/>
    <property type="match status" value="1"/>
</dbReference>
<dbReference type="GO" id="GO:0016788">
    <property type="term" value="F:hydrolase activity, acting on ester bonds"/>
    <property type="evidence" value="ECO:0007669"/>
    <property type="project" value="InterPro"/>
</dbReference>
<organism evidence="5">
    <name type="scientific">Triticum aestivum</name>
    <name type="common">Wheat</name>
    <dbReference type="NCBI Taxonomy" id="4565"/>
    <lineage>
        <taxon>Eukaryota</taxon>
        <taxon>Viridiplantae</taxon>
        <taxon>Streptophyta</taxon>
        <taxon>Embryophyta</taxon>
        <taxon>Tracheophyta</taxon>
        <taxon>Spermatophyta</taxon>
        <taxon>Magnoliopsida</taxon>
        <taxon>Liliopsida</taxon>
        <taxon>Poales</taxon>
        <taxon>Poaceae</taxon>
        <taxon>BOP clade</taxon>
        <taxon>Pooideae</taxon>
        <taxon>Triticodae</taxon>
        <taxon>Triticeae</taxon>
        <taxon>Triticinae</taxon>
        <taxon>Triticum</taxon>
    </lineage>
</organism>
<evidence type="ECO:0000313" key="5">
    <source>
        <dbReference type="EnsemblPlants" id="TraesCS1A02G109000.1"/>
    </source>
</evidence>
<dbReference type="SUPFAM" id="SSF52266">
    <property type="entry name" value="SGNH hydrolase"/>
    <property type="match status" value="1"/>
</dbReference>
<dbReference type="STRING" id="4565.A0A3B5XW94"/>
<dbReference type="Gramene" id="TraesKAR1A01G0074780.1">
    <property type="protein sequence ID" value="cds.TraesKAR1A01G0074780.1"/>
    <property type="gene ID" value="TraesKAR1A01G0074780"/>
</dbReference>
<reference evidence="5" key="1">
    <citation type="submission" date="2018-08" db="EMBL/GenBank/DDBJ databases">
        <authorList>
            <person name="Rossello M."/>
        </authorList>
    </citation>
    <scope>NUCLEOTIDE SEQUENCE [LARGE SCALE GENOMIC DNA]</scope>
    <source>
        <strain evidence="5">cv. Chinese Spring</strain>
    </source>
</reference>
<sequence length="417" mass="44953">MVSINQFPVAADVHCLQNEPQLHTSRTSNRRIAHTHAQEIRWGHFRGSSWRWRFSPSSAPPAATAGIFSFGDSLTDTENSLRFAATRAGPSSRPPYGETFFRRPTGRASDGRLVVDFIVEALGVHHLTPYLAGKSAEDFQRGVNFAVGGATTLGPDFLKSRGLEPFVPVSFTNQATWFKNVSQLLGSVHSNYRTRIMASSLFIVGEIGVNDYLVAFAGNTTVREARTFVPHIVGAVRSVVAEVLAAGARTVLIPGMIPLGCDPHLLALYQSGDHDPASGCIKSLNDLAELHNRALNGMLGELRRAHPGTTILYADLYGAVADLIASPRKYGFRDEPLAACCGGSGAYNFNMTAFCGAAGTAACADPPEYVSWDGVHFTEAANRHTACATLKTNSHPLLNSWTAEARRRIGCAVRLKA</sequence>
<evidence type="ECO:0000256" key="3">
    <source>
        <dbReference type="ARBA" id="ARBA00022801"/>
    </source>
</evidence>
<dbReference type="Proteomes" id="UP000019116">
    <property type="component" value="Chromosome 1A"/>
</dbReference>
<dbReference type="Gramene" id="TraesCS1A02G109000.1">
    <property type="protein sequence ID" value="TraesCS1A02G109000.1"/>
    <property type="gene ID" value="TraesCS1A02G109000"/>
</dbReference>
<proteinExistence type="inferred from homology"/>
<dbReference type="AlphaFoldDB" id="A0A3B5XW94"/>
<comment type="similarity">
    <text evidence="1">Belongs to the 'GDSL' lipolytic enzyme family.</text>
</comment>
<keyword evidence="4" id="KW-0325">Glycoprotein</keyword>
<dbReference type="InterPro" id="IPR035669">
    <property type="entry name" value="SGNH_plant_lipase-like"/>
</dbReference>
<dbReference type="Gramene" id="TraesROB_scaffold_130126_01G000100.1">
    <property type="protein sequence ID" value="TraesROB_scaffold_130126_01G000100.1"/>
    <property type="gene ID" value="TraesROB_scaffold_130126_01G000100"/>
</dbReference>
<dbReference type="Gramene" id="TraesCAD_scaffold_129206_01G000100.1">
    <property type="protein sequence ID" value="TraesCAD_scaffold_129206_01G000100.1"/>
    <property type="gene ID" value="TraesCAD_scaffold_129206_01G000100"/>
</dbReference>
<dbReference type="PANTHER" id="PTHR22835">
    <property type="entry name" value="ZINC FINGER FYVE DOMAIN CONTAINING PROTEIN"/>
    <property type="match status" value="1"/>
</dbReference>